<dbReference type="RefSeq" id="WP_179212065.1">
    <property type="nucleotide sequence ID" value="NZ_FZOA01000003.1"/>
</dbReference>
<accession>A0A238YR17</accession>
<feature type="region of interest" description="Disordered" evidence="1">
    <location>
        <begin position="98"/>
        <end position="175"/>
    </location>
</feature>
<evidence type="ECO:0000259" key="2">
    <source>
        <dbReference type="Pfam" id="PF17948"/>
    </source>
</evidence>
<feature type="compositionally biased region" description="Basic and acidic residues" evidence="1">
    <location>
        <begin position="238"/>
        <end position="254"/>
    </location>
</feature>
<dbReference type="EMBL" id="FZOA01000003">
    <property type="protein sequence ID" value="SNR73587.1"/>
    <property type="molecule type" value="Genomic_DNA"/>
</dbReference>
<dbReference type="InterPro" id="IPR040480">
    <property type="entry name" value="DnaT_DNA_bind"/>
</dbReference>
<feature type="region of interest" description="Disordered" evidence="1">
    <location>
        <begin position="235"/>
        <end position="278"/>
    </location>
</feature>
<evidence type="ECO:0000313" key="3">
    <source>
        <dbReference type="EMBL" id="SNR73587.1"/>
    </source>
</evidence>
<organism evidence="3 4">
    <name type="scientific">Methylobacillus rhizosphaerae</name>
    <dbReference type="NCBI Taxonomy" id="551994"/>
    <lineage>
        <taxon>Bacteria</taxon>
        <taxon>Pseudomonadati</taxon>
        <taxon>Pseudomonadota</taxon>
        <taxon>Betaproteobacteria</taxon>
        <taxon>Nitrosomonadales</taxon>
        <taxon>Methylophilaceae</taxon>
        <taxon>Methylobacillus</taxon>
    </lineage>
</organism>
<evidence type="ECO:0000256" key="1">
    <source>
        <dbReference type="SAM" id="MobiDB-lite"/>
    </source>
</evidence>
<feature type="compositionally biased region" description="Basic and acidic residues" evidence="1">
    <location>
        <begin position="98"/>
        <end position="144"/>
    </location>
</feature>
<dbReference type="Pfam" id="PF17948">
    <property type="entry name" value="DnaT"/>
    <property type="match status" value="1"/>
</dbReference>
<dbReference type="AlphaFoldDB" id="A0A238YR17"/>
<reference evidence="4" key="1">
    <citation type="submission" date="2017-06" db="EMBL/GenBank/DDBJ databases">
        <authorList>
            <person name="Varghese N."/>
            <person name="Submissions S."/>
        </authorList>
    </citation>
    <scope>NUCLEOTIDE SEQUENCE [LARGE SCALE GENOMIC DNA]</scope>
    <source>
        <strain evidence="4">Ca-68</strain>
    </source>
</reference>
<dbReference type="Gene3D" id="1.10.8.1180">
    <property type="match status" value="1"/>
</dbReference>
<name>A0A238YR17_9PROT</name>
<dbReference type="Proteomes" id="UP000198305">
    <property type="component" value="Unassembled WGS sequence"/>
</dbReference>
<protein>
    <recommendedName>
        <fullName evidence="2">DnaT DNA-binding domain-containing protein</fullName>
    </recommendedName>
</protein>
<feature type="domain" description="DnaT DNA-binding" evidence="2">
    <location>
        <begin position="175"/>
        <end position="243"/>
    </location>
</feature>
<sequence length="278" mass="31729">MARIRSIKPEFWTSEQIIECSPMARLLFIGMWNFCDDAGNHTASAKTLKAEIFPSDDITSTNVQLLLDELVANELIVLYTAENKDFYHVTGWKKHQKIDRPTVKHPPFDEKSIATRRTFDERLPPERNGEEGNRNGEEGNRNGEEGSGEEVGEVSETITRETSNPPPPPVDYEKFSMHPDWVPSNQLETLCKMSGVSITPNTSNSSLKEFRTYWYTRQNIQRSQNEWDHAFVKSLKSTQERQSGRSPPDRRTRAEIAANSLHDPIQDEQSGGEYAQLT</sequence>
<gene>
    <name evidence="3" type="ORF">SAMN05192560_0766</name>
</gene>
<evidence type="ECO:0000313" key="4">
    <source>
        <dbReference type="Proteomes" id="UP000198305"/>
    </source>
</evidence>
<keyword evidence="4" id="KW-1185">Reference proteome</keyword>
<proteinExistence type="predicted"/>